<proteinExistence type="predicted"/>
<evidence type="ECO:0000256" key="1">
    <source>
        <dbReference type="SAM" id="MobiDB-lite"/>
    </source>
</evidence>
<name>A0A8H6KBQ7_9PEZI</name>
<reference evidence="2" key="1">
    <citation type="journal article" date="2020" name="Phytopathology">
        <title>Genome Sequence Resources of Colletotrichum truncatum, C. plurivorum, C. musicola, and C. sojae: Four Species Pathogenic to Soybean (Glycine max).</title>
        <authorList>
            <person name="Rogerio F."/>
            <person name="Boufleur T.R."/>
            <person name="Ciampi-Guillardi M."/>
            <person name="Sukno S.A."/>
            <person name="Thon M.R."/>
            <person name="Massola Junior N.S."/>
            <person name="Baroncelli R."/>
        </authorList>
    </citation>
    <scope>NUCLEOTIDE SEQUENCE</scope>
    <source>
        <strain evidence="2">LFN0074</strain>
    </source>
</reference>
<dbReference type="EMBL" id="WIGM01000340">
    <property type="protein sequence ID" value="KAF6828358.1"/>
    <property type="molecule type" value="Genomic_DNA"/>
</dbReference>
<feature type="region of interest" description="Disordered" evidence="1">
    <location>
        <begin position="116"/>
        <end position="147"/>
    </location>
</feature>
<accession>A0A8H6KBQ7</accession>
<gene>
    <name evidence="2" type="ORF">CMUS01_08618</name>
</gene>
<evidence type="ECO:0000313" key="3">
    <source>
        <dbReference type="Proteomes" id="UP000639643"/>
    </source>
</evidence>
<protein>
    <submittedName>
        <fullName evidence="2">Uncharacterized protein</fullName>
    </submittedName>
</protein>
<sequence length="207" mass="23387">MTWCPFSEVSFDNTRPGKWQKVLHGDEIAPGLDRLLSPIFRCLDRLRESRTAWLACASVNNRELLARADEERCEWHTCSPPHWSATEDEEPCSDYEGGWTPMRNVSRRSRDAIVGPQRPILGHPAMEKNSGNRTTTSDWDETGRARREVGCDGRDAFGRTMQRSNEGVAKIGQLSKGKATGVEGNWGRAGSVRIGRCRVQKCDRREQ</sequence>
<dbReference type="Proteomes" id="UP000639643">
    <property type="component" value="Unassembled WGS sequence"/>
</dbReference>
<keyword evidence="3" id="KW-1185">Reference proteome</keyword>
<dbReference type="AlphaFoldDB" id="A0A8H6KBQ7"/>
<evidence type="ECO:0000313" key="2">
    <source>
        <dbReference type="EMBL" id="KAF6828358.1"/>
    </source>
</evidence>
<organism evidence="2 3">
    <name type="scientific">Colletotrichum musicola</name>
    <dbReference type="NCBI Taxonomy" id="2175873"/>
    <lineage>
        <taxon>Eukaryota</taxon>
        <taxon>Fungi</taxon>
        <taxon>Dikarya</taxon>
        <taxon>Ascomycota</taxon>
        <taxon>Pezizomycotina</taxon>
        <taxon>Sordariomycetes</taxon>
        <taxon>Hypocreomycetidae</taxon>
        <taxon>Glomerellales</taxon>
        <taxon>Glomerellaceae</taxon>
        <taxon>Colletotrichum</taxon>
        <taxon>Colletotrichum orchidearum species complex</taxon>
    </lineage>
</organism>
<comment type="caution">
    <text evidence="2">The sequence shown here is derived from an EMBL/GenBank/DDBJ whole genome shotgun (WGS) entry which is preliminary data.</text>
</comment>